<dbReference type="EMBL" id="BT141674">
    <property type="protein sequence ID" value="AFK41468.1"/>
    <property type="molecule type" value="mRNA"/>
</dbReference>
<reference evidence="1" key="1">
    <citation type="submission" date="2012-05" db="EMBL/GenBank/DDBJ databases">
        <authorList>
            <person name="Krishnakumar V."/>
            <person name="Cheung F."/>
            <person name="Xiao Y."/>
            <person name="Chan A."/>
            <person name="Moskal W.A."/>
            <person name="Town C.D."/>
        </authorList>
    </citation>
    <scope>NUCLEOTIDE SEQUENCE</scope>
</reference>
<evidence type="ECO:0000313" key="1">
    <source>
        <dbReference type="EMBL" id="AFK41468.1"/>
    </source>
</evidence>
<protein>
    <submittedName>
        <fullName evidence="1">Uncharacterized protein</fullName>
    </submittedName>
</protein>
<organism evidence="1">
    <name type="scientific">Medicago truncatula</name>
    <name type="common">Barrel medic</name>
    <name type="synonym">Medicago tribuloides</name>
    <dbReference type="NCBI Taxonomy" id="3880"/>
    <lineage>
        <taxon>Eukaryota</taxon>
        <taxon>Viridiplantae</taxon>
        <taxon>Streptophyta</taxon>
        <taxon>Embryophyta</taxon>
        <taxon>Tracheophyta</taxon>
        <taxon>Spermatophyta</taxon>
        <taxon>Magnoliopsida</taxon>
        <taxon>eudicotyledons</taxon>
        <taxon>Gunneridae</taxon>
        <taxon>Pentapetalae</taxon>
        <taxon>rosids</taxon>
        <taxon>fabids</taxon>
        <taxon>Fabales</taxon>
        <taxon>Fabaceae</taxon>
        <taxon>Papilionoideae</taxon>
        <taxon>50 kb inversion clade</taxon>
        <taxon>NPAAA clade</taxon>
        <taxon>Hologalegina</taxon>
        <taxon>IRL clade</taxon>
        <taxon>Trifolieae</taxon>
        <taxon>Medicago</taxon>
    </lineage>
</organism>
<dbReference type="AlphaFoldDB" id="I3SMH6"/>
<accession>I3SMH6</accession>
<sequence length="138" mass="16303">MMVLVIFRMLQNQAPMHFHQVVVVLELMLILLDLRLFRIQHQFKLLGVIQWICFSHLPLHHLEVVVVEVRRHLLKLMIGVMSLEEETMTWVEQPLSLMGFHLLLLGYQVLLLKAKGWIITNRDNLLMLLNGFHGLLFF</sequence>
<proteinExistence type="evidence at transcript level"/>
<name>I3SMH6_MEDTR</name>